<evidence type="ECO:0000313" key="7">
    <source>
        <dbReference type="EMBL" id="PKW18582.1"/>
    </source>
</evidence>
<dbReference type="OrthoDB" id="4475657at2"/>
<dbReference type="PANTHER" id="PTHR43557">
    <property type="entry name" value="APOPTOSIS-INDUCING FACTOR 1"/>
    <property type="match status" value="1"/>
</dbReference>
<dbReference type="InterPro" id="IPR023753">
    <property type="entry name" value="FAD/NAD-binding_dom"/>
</dbReference>
<dbReference type="STRING" id="994479.GCA_000194155_04792"/>
<dbReference type="EMBL" id="PJNB01000001">
    <property type="protein sequence ID" value="PKW18582.1"/>
    <property type="molecule type" value="Genomic_DNA"/>
</dbReference>
<organism evidence="7 8">
    <name type="scientific">Saccharopolyspora spinosa</name>
    <dbReference type="NCBI Taxonomy" id="60894"/>
    <lineage>
        <taxon>Bacteria</taxon>
        <taxon>Bacillati</taxon>
        <taxon>Actinomycetota</taxon>
        <taxon>Actinomycetes</taxon>
        <taxon>Pseudonocardiales</taxon>
        <taxon>Pseudonocardiaceae</taxon>
        <taxon>Saccharopolyspora</taxon>
    </lineage>
</organism>
<dbReference type="Pfam" id="PF07992">
    <property type="entry name" value="Pyr_redox_2"/>
    <property type="match status" value="1"/>
</dbReference>
<evidence type="ECO:0000259" key="5">
    <source>
        <dbReference type="Pfam" id="PF07992"/>
    </source>
</evidence>
<comment type="caution">
    <text evidence="7">The sequence shown here is derived from an EMBL/GenBank/DDBJ whole genome shotgun (WGS) entry which is preliminary data.</text>
</comment>
<feature type="domain" description="Reductase C-terminal" evidence="6">
    <location>
        <begin position="315"/>
        <end position="386"/>
    </location>
</feature>
<dbReference type="Pfam" id="PF14759">
    <property type="entry name" value="Reductase_C"/>
    <property type="match status" value="1"/>
</dbReference>
<dbReference type="AlphaFoldDB" id="A0A2N3Y6K7"/>
<proteinExistence type="predicted"/>
<dbReference type="InterPro" id="IPR036188">
    <property type="entry name" value="FAD/NAD-bd_sf"/>
</dbReference>
<name>A0A2N3Y6K7_SACSN</name>
<dbReference type="PRINTS" id="PR00469">
    <property type="entry name" value="PNDRDTASEII"/>
</dbReference>
<dbReference type="InterPro" id="IPR028202">
    <property type="entry name" value="Reductase_C"/>
</dbReference>
<sequence length="398" mass="42414">MRRVVIAGAATAGLSAARALRQAGFDGRIQLVDSEPASPYRRPEVSKGILEGRIDETTIRTPWPDDLGLELVTASLRHVDLGARTVVADAVTLPYDGLVVATGSVARPSPFQQLGNVFSLRSLDDGMRMHQALAGAQRLVLIGGGFIGLEVAAVARKLGLHVTVVEAAEVPLGHALGADFGEHLAALHRDRGVKILCGRMVSGIHGAGTVESVSLADGTHLPADIVLVSIGSVPAVGWLASSGLDTARGVPCDRTCAVRGTTDVVAAGDVAHWYNPLYQRHVRVEHWTNAIEQGTYAARRLLGKHDPEGFASAPYFWSDQYGMRLQSVGSTTGYDETEILSRNGEKLLVAYGRQGKLICVAGLDTGTTVMSYRRLVSEQATMDAVRTKAREKEDTVHS</sequence>
<dbReference type="GO" id="GO:0016651">
    <property type="term" value="F:oxidoreductase activity, acting on NAD(P)H"/>
    <property type="evidence" value="ECO:0007669"/>
    <property type="project" value="TreeGrafter"/>
</dbReference>
<protein>
    <submittedName>
        <fullName evidence="7">NADPH-dependent 2,4-dienoyl-CoA reductase/sulfur reductase-like enzyme</fullName>
    </submittedName>
</protein>
<dbReference type="InterPro" id="IPR050446">
    <property type="entry name" value="FAD-oxidoreductase/Apoptosis"/>
</dbReference>
<dbReference type="Gene3D" id="3.50.50.60">
    <property type="entry name" value="FAD/NAD(P)-binding domain"/>
    <property type="match status" value="2"/>
</dbReference>
<dbReference type="PRINTS" id="PR00368">
    <property type="entry name" value="FADPNR"/>
</dbReference>
<evidence type="ECO:0000256" key="4">
    <source>
        <dbReference type="ARBA" id="ARBA00023002"/>
    </source>
</evidence>
<keyword evidence="4" id="KW-0560">Oxidoreductase</keyword>
<keyword evidence="2" id="KW-0285">Flavoprotein</keyword>
<comment type="cofactor">
    <cofactor evidence="1">
        <name>FAD</name>
        <dbReference type="ChEBI" id="CHEBI:57692"/>
    </cofactor>
</comment>
<dbReference type="RefSeq" id="WP_044574872.1">
    <property type="nucleotide sequence ID" value="NZ_CP061007.1"/>
</dbReference>
<dbReference type="GO" id="GO:0005737">
    <property type="term" value="C:cytoplasm"/>
    <property type="evidence" value="ECO:0007669"/>
    <property type="project" value="TreeGrafter"/>
</dbReference>
<evidence type="ECO:0000256" key="1">
    <source>
        <dbReference type="ARBA" id="ARBA00001974"/>
    </source>
</evidence>
<keyword evidence="3" id="KW-0274">FAD</keyword>
<reference evidence="7" key="1">
    <citation type="submission" date="2017-12" db="EMBL/GenBank/DDBJ databases">
        <title>Sequencing the genomes of 1000 Actinobacteria strains.</title>
        <authorList>
            <person name="Klenk H.-P."/>
        </authorList>
    </citation>
    <scope>NUCLEOTIDE SEQUENCE [LARGE SCALE GENOMIC DNA]</scope>
    <source>
        <strain evidence="7">DSM 44228</strain>
    </source>
</reference>
<dbReference type="PANTHER" id="PTHR43557:SF2">
    <property type="entry name" value="RIESKE DOMAIN-CONTAINING PROTEIN-RELATED"/>
    <property type="match status" value="1"/>
</dbReference>
<evidence type="ECO:0000313" key="8">
    <source>
        <dbReference type="Proteomes" id="UP000233786"/>
    </source>
</evidence>
<evidence type="ECO:0000256" key="3">
    <source>
        <dbReference type="ARBA" id="ARBA00022827"/>
    </source>
</evidence>
<evidence type="ECO:0000256" key="2">
    <source>
        <dbReference type="ARBA" id="ARBA00022630"/>
    </source>
</evidence>
<gene>
    <name evidence="7" type="ORF">A8926_6681</name>
</gene>
<keyword evidence="8" id="KW-1185">Reference proteome</keyword>
<accession>A0A2N3Y6K7</accession>
<feature type="domain" description="FAD/NAD(P)-binding" evidence="5">
    <location>
        <begin position="3"/>
        <end position="294"/>
    </location>
</feature>
<dbReference type="Proteomes" id="UP000233786">
    <property type="component" value="Unassembled WGS sequence"/>
</dbReference>
<dbReference type="InterPro" id="IPR016156">
    <property type="entry name" value="FAD/NAD-linked_Rdtase_dimer_sf"/>
</dbReference>
<evidence type="ECO:0000259" key="6">
    <source>
        <dbReference type="Pfam" id="PF14759"/>
    </source>
</evidence>
<dbReference type="Gene3D" id="3.30.390.30">
    <property type="match status" value="1"/>
</dbReference>
<dbReference type="SUPFAM" id="SSF55424">
    <property type="entry name" value="FAD/NAD-linked reductases, dimerisation (C-terminal) domain"/>
    <property type="match status" value="1"/>
</dbReference>
<dbReference type="SUPFAM" id="SSF51905">
    <property type="entry name" value="FAD/NAD(P)-binding domain"/>
    <property type="match status" value="1"/>
</dbReference>